<evidence type="ECO:0000256" key="10">
    <source>
        <dbReference type="SAM" id="Phobius"/>
    </source>
</evidence>
<protein>
    <recommendedName>
        <fullName evidence="13">Sulfotransferase</fullName>
    </recommendedName>
</protein>
<dbReference type="Gene3D" id="3.40.50.300">
    <property type="entry name" value="P-loop containing nucleotide triphosphate hydrolases"/>
    <property type="match status" value="1"/>
</dbReference>
<dbReference type="GO" id="GO:0008146">
    <property type="term" value="F:sulfotransferase activity"/>
    <property type="evidence" value="ECO:0007669"/>
    <property type="project" value="InterPro"/>
</dbReference>
<keyword evidence="7" id="KW-0333">Golgi apparatus</keyword>
<dbReference type="InterPro" id="IPR027417">
    <property type="entry name" value="P-loop_NTPase"/>
</dbReference>
<evidence type="ECO:0000256" key="9">
    <source>
        <dbReference type="ARBA" id="ARBA00023180"/>
    </source>
</evidence>
<dbReference type="SUPFAM" id="SSF52540">
    <property type="entry name" value="P-loop containing nucleoside triphosphate hydrolases"/>
    <property type="match status" value="1"/>
</dbReference>
<dbReference type="PANTHER" id="PTHR12129:SF15">
    <property type="entry name" value="URONYL 2-SULFOTRANSFERASE"/>
    <property type="match status" value="1"/>
</dbReference>
<feature type="transmembrane region" description="Helical" evidence="10">
    <location>
        <begin position="21"/>
        <end position="41"/>
    </location>
</feature>
<dbReference type="InterPro" id="IPR005331">
    <property type="entry name" value="Sulfotransferase"/>
</dbReference>
<dbReference type="Pfam" id="PF03567">
    <property type="entry name" value="Sulfotransfer_2"/>
    <property type="match status" value="1"/>
</dbReference>
<dbReference type="PANTHER" id="PTHR12129">
    <property type="entry name" value="HEPARAN SULFATE 2-O-SULFOTRANSFERASE"/>
    <property type="match status" value="1"/>
</dbReference>
<dbReference type="EMBL" id="FN653117">
    <property type="protein sequence ID" value="CBY12378.1"/>
    <property type="molecule type" value="Genomic_DNA"/>
</dbReference>
<organism evidence="11">
    <name type="scientific">Oikopleura dioica</name>
    <name type="common">Tunicate</name>
    <dbReference type="NCBI Taxonomy" id="34765"/>
    <lineage>
        <taxon>Eukaryota</taxon>
        <taxon>Metazoa</taxon>
        <taxon>Chordata</taxon>
        <taxon>Tunicata</taxon>
        <taxon>Appendicularia</taxon>
        <taxon>Copelata</taxon>
        <taxon>Oikopleuridae</taxon>
        <taxon>Oikopleura</taxon>
    </lineage>
</organism>
<evidence type="ECO:0000256" key="8">
    <source>
        <dbReference type="ARBA" id="ARBA00023136"/>
    </source>
</evidence>
<evidence type="ECO:0000256" key="5">
    <source>
        <dbReference type="ARBA" id="ARBA00022968"/>
    </source>
</evidence>
<keyword evidence="3" id="KW-0808">Transferase</keyword>
<keyword evidence="4 10" id="KW-0812">Transmembrane</keyword>
<dbReference type="Proteomes" id="UP000001307">
    <property type="component" value="Unassembled WGS sequence"/>
</dbReference>
<comment type="subcellular location">
    <subcellularLocation>
        <location evidence="1">Golgi apparatus membrane</location>
        <topology evidence="1">Single-pass type II membrane protein</topology>
    </subcellularLocation>
</comment>
<keyword evidence="8 10" id="KW-0472">Membrane</keyword>
<dbReference type="OrthoDB" id="10019582at2759"/>
<keyword evidence="12" id="KW-1185">Reference proteome</keyword>
<sequence>MARIKRHRVVPLRYSSSRDWNDVKLVVVILSLLIGANLYYFKPYNGWNLTKRLENLTPPVFGRFLGAEKPSVLSAAAIPAKTVLEIPQPPDIPKVAPVMQEAAPAVPAVDQVATPVAAPQELPAEKAAESAEASPGGQRQYVAVEDPNKPQFDFKVETAETLFKEKDWSEPPVNQRFIFHNKMPKCGSTMFQKLLHKLSIVNKFTFMDVYEPGTRDQDLVLVNKIRGNFKPPMAIMKHHFWMNFTKYHLKTPTVINIVRNPVDWFASEYYFCRNGWERKPDYKGKECQNMSEHDLKMTLEECVRAKRPECKTPNIEYIEFICGNHEICKANQQNYQKKRLALEMAKIRLLKEYYIVGTLEKIEESLRLLEHTLPQFFSGVLGVFREQDVQEVANSTRTLEKPQLSQHLRQELAMDSLRYEMELFAFIQSVLYKKYTSFGFHPEDWDPKFLF</sequence>
<evidence type="ECO:0000256" key="2">
    <source>
        <dbReference type="ARBA" id="ARBA00010569"/>
    </source>
</evidence>
<dbReference type="InterPro" id="IPR007734">
    <property type="entry name" value="Heparan_SO4_2-O-STrfase"/>
</dbReference>
<evidence type="ECO:0000313" key="11">
    <source>
        <dbReference type="EMBL" id="CBY12378.1"/>
    </source>
</evidence>
<gene>
    <name evidence="11" type="ORF">GSOID_T00001747001</name>
</gene>
<evidence type="ECO:0000256" key="6">
    <source>
        <dbReference type="ARBA" id="ARBA00022989"/>
    </source>
</evidence>
<comment type="similarity">
    <text evidence="2">Belongs to the sulfotransferase 3 family.</text>
</comment>
<dbReference type="AlphaFoldDB" id="E4XRG2"/>
<evidence type="ECO:0000256" key="3">
    <source>
        <dbReference type="ARBA" id="ARBA00022679"/>
    </source>
</evidence>
<evidence type="ECO:0000313" key="12">
    <source>
        <dbReference type="Proteomes" id="UP000001307"/>
    </source>
</evidence>
<evidence type="ECO:0000256" key="7">
    <source>
        <dbReference type="ARBA" id="ARBA00023034"/>
    </source>
</evidence>
<keyword evidence="6 10" id="KW-1133">Transmembrane helix</keyword>
<dbReference type="InParanoid" id="E4XRG2"/>
<accession>E4XRG2</accession>
<name>E4XRG2_OIKDI</name>
<keyword evidence="5" id="KW-0735">Signal-anchor</keyword>
<evidence type="ECO:0000256" key="1">
    <source>
        <dbReference type="ARBA" id="ARBA00004323"/>
    </source>
</evidence>
<dbReference type="GO" id="GO:0000139">
    <property type="term" value="C:Golgi membrane"/>
    <property type="evidence" value="ECO:0007669"/>
    <property type="project" value="UniProtKB-SubCell"/>
</dbReference>
<keyword evidence="9" id="KW-0325">Glycoprotein</keyword>
<proteinExistence type="inferred from homology"/>
<evidence type="ECO:0008006" key="13">
    <source>
        <dbReference type="Google" id="ProtNLM"/>
    </source>
</evidence>
<reference evidence="11" key="1">
    <citation type="journal article" date="2010" name="Science">
        <title>Plasticity of animal genome architecture unmasked by rapid evolution of a pelagic tunicate.</title>
        <authorList>
            <person name="Denoeud F."/>
            <person name="Henriet S."/>
            <person name="Mungpakdee S."/>
            <person name="Aury J.M."/>
            <person name="Da Silva C."/>
            <person name="Brinkmann H."/>
            <person name="Mikhaleva J."/>
            <person name="Olsen L.C."/>
            <person name="Jubin C."/>
            <person name="Canestro C."/>
            <person name="Bouquet J.M."/>
            <person name="Danks G."/>
            <person name="Poulain J."/>
            <person name="Campsteijn C."/>
            <person name="Adamski M."/>
            <person name="Cross I."/>
            <person name="Yadetie F."/>
            <person name="Muffato M."/>
            <person name="Louis A."/>
            <person name="Butcher S."/>
            <person name="Tsagkogeorga G."/>
            <person name="Konrad A."/>
            <person name="Singh S."/>
            <person name="Jensen M.F."/>
            <person name="Cong E.H."/>
            <person name="Eikeseth-Otteraa H."/>
            <person name="Noel B."/>
            <person name="Anthouard V."/>
            <person name="Porcel B.M."/>
            <person name="Kachouri-Lafond R."/>
            <person name="Nishino A."/>
            <person name="Ugolini M."/>
            <person name="Chourrout P."/>
            <person name="Nishida H."/>
            <person name="Aasland R."/>
            <person name="Huzurbazar S."/>
            <person name="Westhof E."/>
            <person name="Delsuc F."/>
            <person name="Lehrach H."/>
            <person name="Reinhardt R."/>
            <person name="Weissenbach J."/>
            <person name="Roy S.W."/>
            <person name="Artiguenave F."/>
            <person name="Postlethwait J.H."/>
            <person name="Manak J.R."/>
            <person name="Thompson E.M."/>
            <person name="Jaillon O."/>
            <person name="Du Pasquier L."/>
            <person name="Boudinot P."/>
            <person name="Liberles D.A."/>
            <person name="Volff J.N."/>
            <person name="Philippe H."/>
            <person name="Lenhard B."/>
            <person name="Roest Crollius H."/>
            <person name="Wincker P."/>
            <person name="Chourrout D."/>
        </authorList>
    </citation>
    <scope>NUCLEOTIDE SEQUENCE [LARGE SCALE GENOMIC DNA]</scope>
</reference>
<evidence type="ECO:0000256" key="4">
    <source>
        <dbReference type="ARBA" id="ARBA00022692"/>
    </source>
</evidence>